<evidence type="ECO:0000256" key="2">
    <source>
        <dbReference type="ARBA" id="ARBA00022448"/>
    </source>
</evidence>
<feature type="transmembrane region" description="Helical" evidence="7">
    <location>
        <begin position="220"/>
        <end position="243"/>
    </location>
</feature>
<evidence type="ECO:0000256" key="7">
    <source>
        <dbReference type="RuleBase" id="RU363032"/>
    </source>
</evidence>
<feature type="transmembrane region" description="Helical" evidence="7">
    <location>
        <begin position="162"/>
        <end position="180"/>
    </location>
</feature>
<dbReference type="Proteomes" id="UP001595955">
    <property type="component" value="Unassembled WGS sequence"/>
</dbReference>
<keyword evidence="4 7" id="KW-0812">Transmembrane</keyword>
<proteinExistence type="inferred from homology"/>
<evidence type="ECO:0000256" key="4">
    <source>
        <dbReference type="ARBA" id="ARBA00022692"/>
    </source>
</evidence>
<keyword evidence="3" id="KW-1003">Cell membrane</keyword>
<feature type="transmembrane region" description="Helical" evidence="7">
    <location>
        <begin position="37"/>
        <end position="60"/>
    </location>
</feature>
<keyword evidence="10" id="KW-1185">Reference proteome</keyword>
<evidence type="ECO:0000313" key="9">
    <source>
        <dbReference type="EMBL" id="MFC4555928.1"/>
    </source>
</evidence>
<feature type="domain" description="ABC transmembrane type-1" evidence="8">
    <location>
        <begin position="99"/>
        <end position="288"/>
    </location>
</feature>
<protein>
    <submittedName>
        <fullName evidence="9">ABC transporter permease</fullName>
    </submittedName>
</protein>
<evidence type="ECO:0000256" key="3">
    <source>
        <dbReference type="ARBA" id="ARBA00022475"/>
    </source>
</evidence>
<feature type="transmembrane region" description="Helical" evidence="7">
    <location>
        <begin position="263"/>
        <end position="287"/>
    </location>
</feature>
<dbReference type="PANTHER" id="PTHR43386">
    <property type="entry name" value="OLIGOPEPTIDE TRANSPORT SYSTEM PERMEASE PROTEIN APPC"/>
    <property type="match status" value="1"/>
</dbReference>
<dbReference type="SUPFAM" id="SSF161098">
    <property type="entry name" value="MetI-like"/>
    <property type="match status" value="1"/>
</dbReference>
<dbReference type="InterPro" id="IPR035906">
    <property type="entry name" value="MetI-like_sf"/>
</dbReference>
<gene>
    <name evidence="9" type="ORF">ACFO3F_11775</name>
</gene>
<comment type="caution">
    <text evidence="9">The sequence shown here is derived from an EMBL/GenBank/DDBJ whole genome shotgun (WGS) entry which is preliminary data.</text>
</comment>
<organism evidence="9 10">
    <name type="scientific">Georgenia faecalis</name>
    <dbReference type="NCBI Taxonomy" id="2483799"/>
    <lineage>
        <taxon>Bacteria</taxon>
        <taxon>Bacillati</taxon>
        <taxon>Actinomycetota</taxon>
        <taxon>Actinomycetes</taxon>
        <taxon>Micrococcales</taxon>
        <taxon>Bogoriellaceae</taxon>
        <taxon>Georgenia</taxon>
    </lineage>
</organism>
<evidence type="ECO:0000313" key="10">
    <source>
        <dbReference type="Proteomes" id="UP001595955"/>
    </source>
</evidence>
<evidence type="ECO:0000256" key="1">
    <source>
        <dbReference type="ARBA" id="ARBA00004651"/>
    </source>
</evidence>
<accession>A0ABV9DDG5</accession>
<feature type="transmembrane region" description="Helical" evidence="7">
    <location>
        <begin position="102"/>
        <end position="126"/>
    </location>
</feature>
<comment type="subcellular location">
    <subcellularLocation>
        <location evidence="1 7">Cell membrane</location>
        <topology evidence="1 7">Multi-pass membrane protein</topology>
    </subcellularLocation>
</comment>
<dbReference type="PANTHER" id="PTHR43386:SF25">
    <property type="entry name" value="PEPTIDE ABC TRANSPORTER PERMEASE PROTEIN"/>
    <property type="match status" value="1"/>
</dbReference>
<dbReference type="PROSITE" id="PS50928">
    <property type="entry name" value="ABC_TM1"/>
    <property type="match status" value="1"/>
</dbReference>
<dbReference type="InterPro" id="IPR000515">
    <property type="entry name" value="MetI-like"/>
</dbReference>
<feature type="transmembrane region" description="Helical" evidence="7">
    <location>
        <begin position="138"/>
        <end position="156"/>
    </location>
</feature>
<comment type="similarity">
    <text evidence="7">Belongs to the binding-protein-dependent transport system permease family.</text>
</comment>
<evidence type="ECO:0000256" key="6">
    <source>
        <dbReference type="ARBA" id="ARBA00023136"/>
    </source>
</evidence>
<dbReference type="RefSeq" id="WP_122823445.1">
    <property type="nucleotide sequence ID" value="NZ_CP033325.1"/>
</dbReference>
<reference evidence="10" key="1">
    <citation type="journal article" date="2019" name="Int. J. Syst. Evol. Microbiol.">
        <title>The Global Catalogue of Microorganisms (GCM) 10K type strain sequencing project: providing services to taxonomists for standard genome sequencing and annotation.</title>
        <authorList>
            <consortium name="The Broad Institute Genomics Platform"/>
            <consortium name="The Broad Institute Genome Sequencing Center for Infectious Disease"/>
            <person name="Wu L."/>
            <person name="Ma J."/>
        </authorList>
    </citation>
    <scope>NUCLEOTIDE SEQUENCE [LARGE SCALE GENOMIC DNA]</scope>
    <source>
        <strain evidence="10">JCM 3369</strain>
    </source>
</reference>
<dbReference type="CDD" id="cd06261">
    <property type="entry name" value="TM_PBP2"/>
    <property type="match status" value="1"/>
</dbReference>
<keyword evidence="5 7" id="KW-1133">Transmembrane helix</keyword>
<evidence type="ECO:0000256" key="5">
    <source>
        <dbReference type="ARBA" id="ARBA00022989"/>
    </source>
</evidence>
<keyword evidence="6 7" id="KW-0472">Membrane</keyword>
<dbReference type="Pfam" id="PF00528">
    <property type="entry name" value="BPD_transp_1"/>
    <property type="match status" value="1"/>
</dbReference>
<sequence length="303" mass="31143">MSDDLTILATTSAEATPVDAGTAPGRRGRGRRRAARSVSFTVGALLVGLVVLAGLVSLVWSPYPLTDDSGPRLGGPSAEHWAGTDRLGRDLFTQLLDGAGNAVLVAASTTAIAAAIGVLVGIVAATTTRWLDVALQSVVDLLIAFPTLLLAMLIVTVRGASMSSAIVAIGLAGSAVIARVTRVNTARVLREDYITAAAASGTGYWGTVLRHVLPNITPTLLVQLMLLAGGAVLSEASLSYLGLGAPPPQASWGRMLREAQSTIGVQPWGAIFPGVAIAAFVLGLNLLGDGIRERRDPSLGGRR</sequence>
<keyword evidence="2 7" id="KW-0813">Transport</keyword>
<dbReference type="Gene3D" id="1.10.3720.10">
    <property type="entry name" value="MetI-like"/>
    <property type="match status" value="1"/>
</dbReference>
<evidence type="ECO:0000259" key="8">
    <source>
        <dbReference type="PROSITE" id="PS50928"/>
    </source>
</evidence>
<dbReference type="InterPro" id="IPR050366">
    <property type="entry name" value="BP-dependent_transpt_permease"/>
</dbReference>
<dbReference type="EMBL" id="JBHSGF010000008">
    <property type="protein sequence ID" value="MFC4555928.1"/>
    <property type="molecule type" value="Genomic_DNA"/>
</dbReference>
<name>A0ABV9DDG5_9MICO</name>